<evidence type="ECO:0000313" key="2">
    <source>
        <dbReference type="EMBL" id="MBB5722129.1"/>
    </source>
</evidence>
<gene>
    <name evidence="2" type="ORF">FHS72_001753</name>
</gene>
<evidence type="ECO:0000256" key="1">
    <source>
        <dbReference type="SAM" id="MobiDB-lite"/>
    </source>
</evidence>
<name>A0A7W9BL72_9RHOB</name>
<dbReference type="AlphaFoldDB" id="A0A7W9BL72"/>
<keyword evidence="3" id="KW-1185">Reference proteome</keyword>
<sequence length="56" mass="5997">MSDQKKPNETNDDDKHKENGKPGAFGNEDDAPAGTSGVSGTRRGPERINPSEDVDK</sequence>
<dbReference type="Proteomes" id="UP000535415">
    <property type="component" value="Unassembled WGS sequence"/>
</dbReference>
<feature type="region of interest" description="Disordered" evidence="1">
    <location>
        <begin position="1"/>
        <end position="56"/>
    </location>
</feature>
<dbReference type="EMBL" id="JACIJM010000004">
    <property type="protein sequence ID" value="MBB5722129.1"/>
    <property type="molecule type" value="Genomic_DNA"/>
</dbReference>
<reference evidence="2 3" key="1">
    <citation type="submission" date="2020-08" db="EMBL/GenBank/DDBJ databases">
        <title>Genomic Encyclopedia of Type Strains, Phase IV (KMG-IV): sequencing the most valuable type-strain genomes for metagenomic binning, comparative biology and taxonomic classification.</title>
        <authorList>
            <person name="Goeker M."/>
        </authorList>
    </citation>
    <scope>NUCLEOTIDE SEQUENCE [LARGE SCALE GENOMIC DNA]</scope>
    <source>
        <strain evidence="2 3">DSM 101064</strain>
    </source>
</reference>
<feature type="compositionally biased region" description="Basic and acidic residues" evidence="1">
    <location>
        <begin position="1"/>
        <end position="20"/>
    </location>
</feature>
<dbReference type="RefSeq" id="WP_183528099.1">
    <property type="nucleotide sequence ID" value="NZ_JACIJM010000004.1"/>
</dbReference>
<accession>A0A7W9BL72</accession>
<comment type="caution">
    <text evidence="2">The sequence shown here is derived from an EMBL/GenBank/DDBJ whole genome shotgun (WGS) entry which is preliminary data.</text>
</comment>
<protein>
    <submittedName>
        <fullName evidence="2">Uncharacterized protein</fullName>
    </submittedName>
</protein>
<proteinExistence type="predicted"/>
<evidence type="ECO:0000313" key="3">
    <source>
        <dbReference type="Proteomes" id="UP000535415"/>
    </source>
</evidence>
<organism evidence="2 3">
    <name type="scientific">Yoonia ponticola</name>
    <dbReference type="NCBI Taxonomy" id="1524255"/>
    <lineage>
        <taxon>Bacteria</taxon>
        <taxon>Pseudomonadati</taxon>
        <taxon>Pseudomonadota</taxon>
        <taxon>Alphaproteobacteria</taxon>
        <taxon>Rhodobacterales</taxon>
        <taxon>Paracoccaceae</taxon>
        <taxon>Yoonia</taxon>
    </lineage>
</organism>